<proteinExistence type="predicted"/>
<evidence type="ECO:0000313" key="2">
    <source>
        <dbReference type="Proteomes" id="UP000011519"/>
    </source>
</evidence>
<accession>L9ZWE5</accession>
<comment type="caution">
    <text evidence="1">The sequence shown here is derived from an EMBL/GenBank/DDBJ whole genome shotgun (WGS) entry which is preliminary data.</text>
</comment>
<sequence>MHRVHDSVEQPTDPIEVVNVLREVSMSDIVPERRSGSK</sequence>
<reference evidence="1 2" key="1">
    <citation type="journal article" date="2014" name="PLoS Genet.">
        <title>Phylogenetically driven sequencing of extremely halophilic archaea reveals strategies for static and dynamic osmo-response.</title>
        <authorList>
            <person name="Becker E.A."/>
            <person name="Seitzer P.M."/>
            <person name="Tritt A."/>
            <person name="Larsen D."/>
            <person name="Krusor M."/>
            <person name="Yao A.I."/>
            <person name="Wu D."/>
            <person name="Madern D."/>
            <person name="Eisen J.A."/>
            <person name="Darling A.E."/>
            <person name="Facciotti M.T."/>
        </authorList>
    </citation>
    <scope>NUCLEOTIDE SEQUENCE [LARGE SCALE GENOMIC DNA]</scope>
    <source>
        <strain evidence="1 2">JCM 10989</strain>
    </source>
</reference>
<protein>
    <submittedName>
        <fullName evidence="1">Uncharacterized protein</fullName>
    </submittedName>
</protein>
<name>L9ZWE5_9EURY</name>
<evidence type="ECO:0000313" key="1">
    <source>
        <dbReference type="EMBL" id="ELY90659.1"/>
    </source>
</evidence>
<gene>
    <name evidence="1" type="ORF">C483_11381</name>
</gene>
<dbReference type="PATRIC" id="fig|1227493.4.peg.2272"/>
<dbReference type="EMBL" id="AOIM01000034">
    <property type="protein sequence ID" value="ELY90659.1"/>
    <property type="molecule type" value="Genomic_DNA"/>
</dbReference>
<organism evidence="1 2">
    <name type="scientific">Natrialba hulunbeirensis JCM 10989</name>
    <dbReference type="NCBI Taxonomy" id="1227493"/>
    <lineage>
        <taxon>Archaea</taxon>
        <taxon>Methanobacteriati</taxon>
        <taxon>Methanobacteriota</taxon>
        <taxon>Stenosarchaea group</taxon>
        <taxon>Halobacteria</taxon>
        <taxon>Halobacteriales</taxon>
        <taxon>Natrialbaceae</taxon>
        <taxon>Natrialba</taxon>
    </lineage>
</organism>
<keyword evidence="2" id="KW-1185">Reference proteome</keyword>
<dbReference type="Proteomes" id="UP000011519">
    <property type="component" value="Unassembled WGS sequence"/>
</dbReference>
<dbReference type="AlphaFoldDB" id="L9ZWE5"/>